<dbReference type="Pfam" id="PF00447">
    <property type="entry name" value="HSF_DNA-bind"/>
    <property type="match status" value="1"/>
</dbReference>
<evidence type="ECO:0000256" key="5">
    <source>
        <dbReference type="SAM" id="MobiDB-lite"/>
    </source>
</evidence>
<feature type="compositionally biased region" description="Low complexity" evidence="5">
    <location>
        <begin position="140"/>
        <end position="153"/>
    </location>
</feature>
<dbReference type="AlphaFoldDB" id="A0A9N8EML4"/>
<evidence type="ECO:0000313" key="7">
    <source>
        <dbReference type="EMBL" id="CAB9521704.1"/>
    </source>
</evidence>
<feature type="compositionally biased region" description="Low complexity" evidence="5">
    <location>
        <begin position="599"/>
        <end position="609"/>
    </location>
</feature>
<keyword evidence="2" id="KW-0238">DNA-binding</keyword>
<reference evidence="7" key="1">
    <citation type="submission" date="2020-06" db="EMBL/GenBank/DDBJ databases">
        <authorList>
            <consortium name="Plant Systems Biology data submission"/>
        </authorList>
    </citation>
    <scope>NUCLEOTIDE SEQUENCE</scope>
    <source>
        <strain evidence="7">D6</strain>
    </source>
</reference>
<evidence type="ECO:0000313" key="8">
    <source>
        <dbReference type="Proteomes" id="UP001153069"/>
    </source>
</evidence>
<dbReference type="GO" id="GO:0003700">
    <property type="term" value="F:DNA-binding transcription factor activity"/>
    <property type="evidence" value="ECO:0007669"/>
    <property type="project" value="InterPro"/>
</dbReference>
<dbReference type="InterPro" id="IPR036388">
    <property type="entry name" value="WH-like_DNA-bd_sf"/>
</dbReference>
<feature type="region of interest" description="Disordered" evidence="5">
    <location>
        <begin position="592"/>
        <end position="622"/>
    </location>
</feature>
<feature type="compositionally biased region" description="Polar residues" evidence="5">
    <location>
        <begin position="73"/>
        <end position="94"/>
    </location>
</feature>
<evidence type="ECO:0000256" key="1">
    <source>
        <dbReference type="ARBA" id="ARBA00004123"/>
    </source>
</evidence>
<dbReference type="PANTHER" id="PTHR10015:SF206">
    <property type="entry name" value="HSF-TYPE DNA-BINDING DOMAIN-CONTAINING PROTEIN"/>
    <property type="match status" value="1"/>
</dbReference>
<feature type="compositionally biased region" description="Low complexity" evidence="5">
    <location>
        <begin position="191"/>
        <end position="201"/>
    </location>
</feature>
<organism evidence="7 8">
    <name type="scientific">Seminavis robusta</name>
    <dbReference type="NCBI Taxonomy" id="568900"/>
    <lineage>
        <taxon>Eukaryota</taxon>
        <taxon>Sar</taxon>
        <taxon>Stramenopiles</taxon>
        <taxon>Ochrophyta</taxon>
        <taxon>Bacillariophyta</taxon>
        <taxon>Bacillariophyceae</taxon>
        <taxon>Bacillariophycidae</taxon>
        <taxon>Naviculales</taxon>
        <taxon>Naviculaceae</taxon>
        <taxon>Seminavis</taxon>
    </lineage>
</organism>
<feature type="compositionally biased region" description="Low complexity" evidence="5">
    <location>
        <begin position="466"/>
        <end position="482"/>
    </location>
</feature>
<dbReference type="Gene3D" id="1.10.10.10">
    <property type="entry name" value="Winged helix-like DNA-binding domain superfamily/Winged helix DNA-binding domain"/>
    <property type="match status" value="1"/>
</dbReference>
<dbReference type="InterPro" id="IPR000232">
    <property type="entry name" value="HSF_DNA-bd"/>
</dbReference>
<comment type="caution">
    <text evidence="7">The sequence shown here is derived from an EMBL/GenBank/DDBJ whole genome shotgun (WGS) entry which is preliminary data.</text>
</comment>
<dbReference type="EMBL" id="CAICTM010001221">
    <property type="protein sequence ID" value="CAB9521704.1"/>
    <property type="molecule type" value="Genomic_DNA"/>
</dbReference>
<comment type="similarity">
    <text evidence="4">Belongs to the HSF family.</text>
</comment>
<accession>A0A9N8EML4</accession>
<evidence type="ECO:0000256" key="4">
    <source>
        <dbReference type="RuleBase" id="RU004020"/>
    </source>
</evidence>
<dbReference type="PANTHER" id="PTHR10015">
    <property type="entry name" value="HEAT SHOCK TRANSCRIPTION FACTOR"/>
    <property type="match status" value="1"/>
</dbReference>
<feature type="region of interest" description="Disordered" evidence="5">
    <location>
        <begin position="1"/>
        <end position="153"/>
    </location>
</feature>
<feature type="compositionally biased region" description="Polar residues" evidence="5">
    <location>
        <begin position="105"/>
        <end position="126"/>
    </location>
</feature>
<gene>
    <name evidence="7" type="ORF">SEMRO_1223_G253930.1</name>
</gene>
<feature type="region of interest" description="Disordered" evidence="5">
    <location>
        <begin position="466"/>
        <end position="490"/>
    </location>
</feature>
<protein>
    <submittedName>
        <fullName evidence="7">Shock factor protein 4</fullName>
    </submittedName>
</protein>
<evidence type="ECO:0000256" key="3">
    <source>
        <dbReference type="ARBA" id="ARBA00023242"/>
    </source>
</evidence>
<sequence length="622" mass="66400">MDPSGQNSKDGDGQQSSGDGDRKPPARRSSTAAPPAARFQQPSQVHQQQPSLPAVAPNESSSSAELMRRLVSAIQNNGNSSDVATAVGQSAASLQGQTQPQQPQASTDSSLESQILQRLGLSQSPGVSEPPRSAVARLPSTANSTANSTTASNNSSSVEFQLACLQAQTLLRQQEDSLRNTRLLLQRFSDASSLTSSTAGEAGAGARGQSATDSASELLIWRRLLDNDNSNELGGSSGTAAAASASAQPLARSTSQDSAAMEEVDQHAHDNSQPDSADFCQDEDDLNDDDYFKDFDTEDSHKLNNETFPFRLYRMLYEVETNGQADVASFASKGQVFLVHRPKRFVEEIMPKYFSTSRLASFQRQLNLYGFQRINEGGLRGGYYHQHFQKGKRALCRKIKRQRTRVKAAAAANANPAAASAGGAMQVSQSLPSMQVSLPLQPAGATIASLGGSFGNLAAAAAVQQQQQHQQQQLHQQHQQHQQRADSEARASDFLRHAASVELSRLLESRRNDRSLQGLLDGAALMGSARPPAPALGSTSSLGFAAPAPSLFASLPSSTLRSSFTAAAVINNNTATNSNSVEGDLLQALVSQALANRRQQQQQQQQQQQGPSNPPGQEDDRP</sequence>
<proteinExistence type="inferred from homology"/>
<dbReference type="GO" id="GO:0005634">
    <property type="term" value="C:nucleus"/>
    <property type="evidence" value="ECO:0007669"/>
    <property type="project" value="UniProtKB-SubCell"/>
</dbReference>
<keyword evidence="3" id="KW-0539">Nucleus</keyword>
<feature type="region of interest" description="Disordered" evidence="5">
    <location>
        <begin position="231"/>
        <end position="283"/>
    </location>
</feature>
<feature type="compositionally biased region" description="Low complexity" evidence="5">
    <location>
        <begin position="27"/>
        <end position="51"/>
    </location>
</feature>
<dbReference type="SMART" id="SM00415">
    <property type="entry name" value="HSF"/>
    <property type="match status" value="1"/>
</dbReference>
<keyword evidence="8" id="KW-1185">Reference proteome</keyword>
<feature type="domain" description="HSF-type DNA-binding" evidence="6">
    <location>
        <begin position="304"/>
        <end position="402"/>
    </location>
</feature>
<feature type="compositionally biased region" description="Low complexity" evidence="5">
    <location>
        <begin position="1"/>
        <end position="18"/>
    </location>
</feature>
<comment type="subcellular location">
    <subcellularLocation>
        <location evidence="1">Nucleus</location>
    </subcellularLocation>
</comment>
<dbReference type="GO" id="GO:0043565">
    <property type="term" value="F:sequence-specific DNA binding"/>
    <property type="evidence" value="ECO:0007669"/>
    <property type="project" value="InterPro"/>
</dbReference>
<name>A0A9N8EML4_9STRA</name>
<feature type="compositionally biased region" description="Low complexity" evidence="5">
    <location>
        <begin position="238"/>
        <end position="247"/>
    </location>
</feature>
<dbReference type="InterPro" id="IPR036390">
    <property type="entry name" value="WH_DNA-bd_sf"/>
</dbReference>
<evidence type="ECO:0000259" key="6">
    <source>
        <dbReference type="SMART" id="SM00415"/>
    </source>
</evidence>
<dbReference type="OrthoDB" id="60033at2759"/>
<feature type="compositionally biased region" description="Low complexity" evidence="5">
    <location>
        <begin position="95"/>
        <end position="104"/>
    </location>
</feature>
<dbReference type="SUPFAM" id="SSF46785">
    <property type="entry name" value="Winged helix' DNA-binding domain"/>
    <property type="match status" value="1"/>
</dbReference>
<dbReference type="Proteomes" id="UP001153069">
    <property type="component" value="Unassembled WGS sequence"/>
</dbReference>
<feature type="region of interest" description="Disordered" evidence="5">
    <location>
        <begin position="191"/>
        <end position="211"/>
    </location>
</feature>
<dbReference type="FunFam" id="1.10.10.10:FF:000479">
    <property type="entry name" value="Predicted protein"/>
    <property type="match status" value="1"/>
</dbReference>
<evidence type="ECO:0000256" key="2">
    <source>
        <dbReference type="ARBA" id="ARBA00023125"/>
    </source>
</evidence>